<dbReference type="Proteomes" id="UP000179233">
    <property type="component" value="Unassembled WGS sequence"/>
</dbReference>
<organism evidence="2 3">
    <name type="scientific">Candidatus Chisholmbacteria bacterium RIFCSPHIGHO2_01_FULL_52_32</name>
    <dbReference type="NCBI Taxonomy" id="1797591"/>
    <lineage>
        <taxon>Bacteria</taxon>
        <taxon>Candidatus Chisholmiibacteriota</taxon>
    </lineage>
</organism>
<sequence>MEQSFAALFSSLPGELTAALVIYLAGYATSRLFSRLNHKHQITVLHHRTETAFKAIEMAEQKYPGPGNGPKKLEYATHELMESAKLKKYEDAQNLILQCFPLTKLNHT</sequence>
<evidence type="ECO:0000256" key="1">
    <source>
        <dbReference type="SAM" id="Phobius"/>
    </source>
</evidence>
<name>A0A1G1VS96_9BACT</name>
<keyword evidence="1" id="KW-0472">Membrane</keyword>
<accession>A0A1G1VS96</accession>
<keyword evidence="1" id="KW-0812">Transmembrane</keyword>
<keyword evidence="1" id="KW-1133">Transmembrane helix</keyword>
<reference evidence="2 3" key="1">
    <citation type="journal article" date="2016" name="Nat. Commun.">
        <title>Thousands of microbial genomes shed light on interconnected biogeochemical processes in an aquifer system.</title>
        <authorList>
            <person name="Anantharaman K."/>
            <person name="Brown C.T."/>
            <person name="Hug L.A."/>
            <person name="Sharon I."/>
            <person name="Castelle C.J."/>
            <person name="Probst A.J."/>
            <person name="Thomas B.C."/>
            <person name="Singh A."/>
            <person name="Wilkins M.J."/>
            <person name="Karaoz U."/>
            <person name="Brodie E.L."/>
            <person name="Williams K.H."/>
            <person name="Hubbard S.S."/>
            <person name="Banfield J.F."/>
        </authorList>
    </citation>
    <scope>NUCLEOTIDE SEQUENCE [LARGE SCALE GENOMIC DNA]</scope>
</reference>
<comment type="caution">
    <text evidence="2">The sequence shown here is derived from an EMBL/GenBank/DDBJ whole genome shotgun (WGS) entry which is preliminary data.</text>
</comment>
<evidence type="ECO:0000313" key="3">
    <source>
        <dbReference type="Proteomes" id="UP000179233"/>
    </source>
</evidence>
<dbReference type="AlphaFoldDB" id="A0A1G1VS96"/>
<gene>
    <name evidence="2" type="ORF">A2786_02005</name>
</gene>
<feature type="transmembrane region" description="Helical" evidence="1">
    <location>
        <begin position="6"/>
        <end position="29"/>
    </location>
</feature>
<evidence type="ECO:0000313" key="2">
    <source>
        <dbReference type="EMBL" id="OGY18273.1"/>
    </source>
</evidence>
<protein>
    <submittedName>
        <fullName evidence="2">Uncharacterized protein</fullName>
    </submittedName>
</protein>
<dbReference type="EMBL" id="MHCJ01000003">
    <property type="protein sequence ID" value="OGY18273.1"/>
    <property type="molecule type" value="Genomic_DNA"/>
</dbReference>
<proteinExistence type="predicted"/>